<dbReference type="PANTHER" id="PTHR37981">
    <property type="entry name" value="LIPASE 2"/>
    <property type="match status" value="1"/>
</dbReference>
<dbReference type="PANTHER" id="PTHR37981:SF1">
    <property type="entry name" value="SGNH HYDROLASE-TYPE ESTERASE DOMAIN-CONTAINING PROTEIN"/>
    <property type="match status" value="1"/>
</dbReference>
<organism evidence="3 4">
    <name type="scientific">Phomopsis amygdali</name>
    <name type="common">Fusicoccum amygdali</name>
    <dbReference type="NCBI Taxonomy" id="1214568"/>
    <lineage>
        <taxon>Eukaryota</taxon>
        <taxon>Fungi</taxon>
        <taxon>Dikarya</taxon>
        <taxon>Ascomycota</taxon>
        <taxon>Pezizomycotina</taxon>
        <taxon>Sordariomycetes</taxon>
        <taxon>Sordariomycetidae</taxon>
        <taxon>Diaporthales</taxon>
        <taxon>Diaporthaceae</taxon>
        <taxon>Diaporthe</taxon>
    </lineage>
</organism>
<reference evidence="3" key="1">
    <citation type="submission" date="2023-06" db="EMBL/GenBank/DDBJ databases">
        <authorList>
            <person name="Noh H."/>
        </authorList>
    </citation>
    <scope>NUCLEOTIDE SEQUENCE</scope>
    <source>
        <strain evidence="3">DUCC20226</strain>
    </source>
</reference>
<proteinExistence type="predicted"/>
<feature type="domain" description="SGNH hydrolase-type esterase" evidence="2">
    <location>
        <begin position="60"/>
        <end position="231"/>
    </location>
</feature>
<dbReference type="InterPro" id="IPR013830">
    <property type="entry name" value="SGNH_hydro"/>
</dbReference>
<dbReference type="GO" id="GO:0006629">
    <property type="term" value="P:lipid metabolic process"/>
    <property type="evidence" value="ECO:0007669"/>
    <property type="project" value="TreeGrafter"/>
</dbReference>
<dbReference type="GO" id="GO:0016788">
    <property type="term" value="F:hydrolase activity, acting on ester bonds"/>
    <property type="evidence" value="ECO:0007669"/>
    <property type="project" value="InterPro"/>
</dbReference>
<feature type="chain" id="PRO_5042221195" description="SGNH hydrolase-type esterase domain-containing protein" evidence="1">
    <location>
        <begin position="18"/>
        <end position="437"/>
    </location>
</feature>
<dbReference type="CDD" id="cd01823">
    <property type="entry name" value="SEST_like"/>
    <property type="match status" value="1"/>
</dbReference>
<dbReference type="Pfam" id="PF13472">
    <property type="entry name" value="Lipase_GDSL_2"/>
    <property type="match status" value="1"/>
</dbReference>
<evidence type="ECO:0000313" key="3">
    <source>
        <dbReference type="EMBL" id="KAK2604322.1"/>
    </source>
</evidence>
<keyword evidence="1" id="KW-0732">Signal</keyword>
<evidence type="ECO:0000259" key="2">
    <source>
        <dbReference type="Pfam" id="PF13472"/>
    </source>
</evidence>
<dbReference type="Proteomes" id="UP001265746">
    <property type="component" value="Unassembled WGS sequence"/>
</dbReference>
<name>A0AAD9SBN9_PHOAM</name>
<evidence type="ECO:0000313" key="4">
    <source>
        <dbReference type="Proteomes" id="UP001265746"/>
    </source>
</evidence>
<protein>
    <recommendedName>
        <fullName evidence="2">SGNH hydrolase-type esterase domain-containing protein</fullName>
    </recommendedName>
</protein>
<dbReference type="EMBL" id="JAUJFL010000004">
    <property type="protein sequence ID" value="KAK2604322.1"/>
    <property type="molecule type" value="Genomic_DNA"/>
</dbReference>
<evidence type="ECO:0000256" key="1">
    <source>
        <dbReference type="SAM" id="SignalP"/>
    </source>
</evidence>
<sequence length="437" mass="48839">MPASAFILFALFQLCQTLSIFQDRTLSRHIREQQVLGSSGDEVTSIPSSRKNQQARGFVALGDSYSAGIGTGIDDKELPTEGDCRHGVHAYPQLIHHDLNNATGLNTTLQWLSCTGAVTTDLLSGAAKGGGQGQVDLLNTSQPVDFATLSIGGNDLGFFDVMNACIFRFYSFYSGTCEAALKAADAAVKSSVFEQRLEVILQEVLDKVAWEKRPRFSITVTGYARFFNAETPECDDMSLGVWYGGPKLSREIRRRMNELVVAANAKLRRTVGIIDGRFSGARPRVLFVDYDDTFDGHRFCEPGVLEPAYNRTESWFFLIGGPDNARNETTWPNGTNGDPESTRYQREKVLSPLSPLIDHDTCLMHAQETGDWGELALCYMAMARHRDPSLRPAHSRIITQNSMWWVPTYYGKVFHPRTLGHEAIRDRIYQVWEKYGL</sequence>
<accession>A0AAD9SBN9</accession>
<feature type="signal peptide" evidence="1">
    <location>
        <begin position="1"/>
        <end position="17"/>
    </location>
</feature>
<dbReference type="InterPro" id="IPR036514">
    <property type="entry name" value="SGNH_hydro_sf"/>
</dbReference>
<dbReference type="Gene3D" id="3.40.50.1110">
    <property type="entry name" value="SGNH hydrolase"/>
    <property type="match status" value="1"/>
</dbReference>
<dbReference type="AlphaFoldDB" id="A0AAD9SBN9"/>
<comment type="caution">
    <text evidence="3">The sequence shown here is derived from an EMBL/GenBank/DDBJ whole genome shotgun (WGS) entry which is preliminary data.</text>
</comment>
<dbReference type="SUPFAM" id="SSF52266">
    <property type="entry name" value="SGNH hydrolase"/>
    <property type="match status" value="1"/>
</dbReference>
<keyword evidence="4" id="KW-1185">Reference proteome</keyword>
<gene>
    <name evidence="3" type="ORF">N8I77_007264</name>
</gene>
<dbReference type="InterPro" id="IPR037460">
    <property type="entry name" value="SEST-like"/>
</dbReference>